<evidence type="ECO:0000256" key="1">
    <source>
        <dbReference type="ARBA" id="ARBA00022962"/>
    </source>
</evidence>
<keyword evidence="4" id="KW-1185">Reference proteome</keyword>
<keyword evidence="3" id="KW-0808">Transferase</keyword>
<dbReference type="AlphaFoldDB" id="A0A014P156"/>
<dbReference type="PANTHER" id="PTHR42824:SF1">
    <property type="entry name" value="GLUTAMINE AMIDOTRANSFERASE YAFJ-RELATED"/>
    <property type="match status" value="1"/>
</dbReference>
<gene>
    <name evidence="3" type="ORF">AX13_01985</name>
</gene>
<comment type="caution">
    <text evidence="3">The sequence shown here is derived from an EMBL/GenBank/DDBJ whole genome shotgun (WGS) entry which is preliminary data.</text>
</comment>
<name>A0A014P156_9BURK</name>
<sequence>MCQLLGMNCNTPTDVRFSFSGFAQRAGNTGDHTDGWGIAFFEDKGLRLFVDHERAIDSPVAELIRRYPIKSKHVIAHIRKATQGVVSLQNCHPFVRELWGRNWVFAHNGDLKNFAPKLHTHFRPVGNTDSELAFCWIMQELWKSHAGVPSIAELTLTLQDLARRIAPHGTFNFLLSNGEALWAHATTHLFFTERCHPFAAAHLADEDLSVDFASVTTPDDKVAVIVTAPLTKNEAWTAFAPGVVNVFVDGRLHLGQSRSQA</sequence>
<evidence type="ECO:0000313" key="3">
    <source>
        <dbReference type="EMBL" id="EXU79890.1"/>
    </source>
</evidence>
<dbReference type="PROSITE" id="PS51278">
    <property type="entry name" value="GATASE_TYPE_2"/>
    <property type="match status" value="1"/>
</dbReference>
<dbReference type="STRING" id="225991.MA05_02750"/>
<evidence type="ECO:0000259" key="2">
    <source>
        <dbReference type="PROSITE" id="PS51278"/>
    </source>
</evidence>
<dbReference type="Gene3D" id="3.60.20.10">
    <property type="entry name" value="Glutamine Phosphoribosylpyrophosphate, subunit 1, domain 1"/>
    <property type="match status" value="1"/>
</dbReference>
<proteinExistence type="predicted"/>
<accession>A0A014P156</accession>
<dbReference type="InterPro" id="IPR017932">
    <property type="entry name" value="GATase_2_dom"/>
</dbReference>
<dbReference type="InterPro" id="IPR026869">
    <property type="entry name" value="EgtC-like"/>
</dbReference>
<dbReference type="InterPro" id="IPR029055">
    <property type="entry name" value="Ntn_hydrolases_N"/>
</dbReference>
<dbReference type="Pfam" id="PF13230">
    <property type="entry name" value="GATase_4"/>
    <property type="match status" value="1"/>
</dbReference>
<dbReference type="SUPFAM" id="SSF56235">
    <property type="entry name" value="N-terminal nucleophile aminohydrolases (Ntn hydrolases)"/>
    <property type="match status" value="1"/>
</dbReference>
<reference evidence="3 4" key="1">
    <citation type="submission" date="2014-01" db="EMBL/GenBank/DDBJ databases">
        <title>Interspecies Systems Biology Uncovers Metabolites Affecting C. elegans Gene Expression and Life History Traits.</title>
        <authorList>
            <person name="Watson E."/>
            <person name="Macneil L.T."/>
            <person name="Ritter A.D."/>
            <person name="Yilmaz L.S."/>
            <person name="Rosebrock A.P."/>
            <person name="Caudy A.A."/>
            <person name="Walhout A.J."/>
        </authorList>
    </citation>
    <scope>NUCLEOTIDE SEQUENCE [LARGE SCALE GENOMIC DNA]</scope>
    <source>
        <strain evidence="3 4">DA1877</strain>
    </source>
</reference>
<dbReference type="Proteomes" id="UP000020766">
    <property type="component" value="Unassembled WGS sequence"/>
</dbReference>
<protein>
    <submittedName>
        <fullName evidence="3">Glutamine amidotransferase</fullName>
    </submittedName>
</protein>
<dbReference type="GO" id="GO:0016740">
    <property type="term" value="F:transferase activity"/>
    <property type="evidence" value="ECO:0007669"/>
    <property type="project" value="UniProtKB-KW"/>
</dbReference>
<dbReference type="EMBL" id="JBOK01000011">
    <property type="protein sequence ID" value="EXU79890.1"/>
    <property type="molecule type" value="Genomic_DNA"/>
</dbReference>
<keyword evidence="1 3" id="KW-0315">Glutamine amidotransferase</keyword>
<dbReference type="CDD" id="cd01908">
    <property type="entry name" value="YafJ"/>
    <property type="match status" value="1"/>
</dbReference>
<dbReference type="RefSeq" id="WP_043383675.1">
    <property type="nucleotide sequence ID" value="NZ_JBOK01000011.1"/>
</dbReference>
<organism evidence="3 4">
    <name type="scientific">Comamonas aquatica DA1877</name>
    <dbReference type="NCBI Taxonomy" id="1457173"/>
    <lineage>
        <taxon>Bacteria</taxon>
        <taxon>Pseudomonadati</taxon>
        <taxon>Pseudomonadota</taxon>
        <taxon>Betaproteobacteria</taxon>
        <taxon>Burkholderiales</taxon>
        <taxon>Comamonadaceae</taxon>
        <taxon>Comamonas</taxon>
    </lineage>
</organism>
<dbReference type="PATRIC" id="fig|1457173.3.peg.2063"/>
<dbReference type="PANTHER" id="PTHR42824">
    <property type="entry name" value="GLUTAMINE AMIDOTRANSFERASE"/>
    <property type="match status" value="1"/>
</dbReference>
<feature type="domain" description="Glutamine amidotransferase type-2" evidence="2">
    <location>
        <begin position="2"/>
        <end position="261"/>
    </location>
</feature>
<evidence type="ECO:0000313" key="4">
    <source>
        <dbReference type="Proteomes" id="UP000020766"/>
    </source>
</evidence>